<comment type="caution">
    <text evidence="1">The sequence shown here is derived from an EMBL/GenBank/DDBJ whole genome shotgun (WGS) entry which is preliminary data.</text>
</comment>
<keyword evidence="2" id="KW-1185">Reference proteome</keyword>
<evidence type="ECO:0000313" key="2">
    <source>
        <dbReference type="Proteomes" id="UP000789702"/>
    </source>
</evidence>
<organism evidence="1 2">
    <name type="scientific">Dentiscutata heterogama</name>
    <dbReference type="NCBI Taxonomy" id="1316150"/>
    <lineage>
        <taxon>Eukaryota</taxon>
        <taxon>Fungi</taxon>
        <taxon>Fungi incertae sedis</taxon>
        <taxon>Mucoromycota</taxon>
        <taxon>Glomeromycotina</taxon>
        <taxon>Glomeromycetes</taxon>
        <taxon>Diversisporales</taxon>
        <taxon>Gigasporaceae</taxon>
        <taxon>Dentiscutata</taxon>
    </lineage>
</organism>
<feature type="non-terminal residue" evidence="1">
    <location>
        <position position="1"/>
    </location>
</feature>
<accession>A0ACA9NMX2</accession>
<reference evidence="1" key="1">
    <citation type="submission" date="2021-06" db="EMBL/GenBank/DDBJ databases">
        <authorList>
            <person name="Kallberg Y."/>
            <person name="Tangrot J."/>
            <person name="Rosling A."/>
        </authorList>
    </citation>
    <scope>NUCLEOTIDE SEQUENCE</scope>
    <source>
        <strain evidence="1">IL203A</strain>
    </source>
</reference>
<sequence length="98" mass="11466">RISVKSNLDKNVNFVRIITDKTIALGVELFHSSEDVKKEIFISVNISSDQQHLIFVGRQLEDFHTLPWNDNAPCWRQAVDDLNFECRCFIFLDKIEIK</sequence>
<protein>
    <submittedName>
        <fullName evidence="1">11431_t:CDS:1</fullName>
    </submittedName>
</protein>
<name>A0ACA9NMX2_9GLOM</name>
<evidence type="ECO:0000313" key="1">
    <source>
        <dbReference type="EMBL" id="CAG8660881.1"/>
    </source>
</evidence>
<dbReference type="EMBL" id="CAJVPU010017671">
    <property type="protein sequence ID" value="CAG8660881.1"/>
    <property type="molecule type" value="Genomic_DNA"/>
</dbReference>
<gene>
    <name evidence="1" type="ORF">DHETER_LOCUS9745</name>
</gene>
<dbReference type="Proteomes" id="UP000789702">
    <property type="component" value="Unassembled WGS sequence"/>
</dbReference>
<proteinExistence type="predicted"/>